<dbReference type="GO" id="GO:0043022">
    <property type="term" value="F:ribosome binding"/>
    <property type="evidence" value="ECO:0007669"/>
    <property type="project" value="InterPro"/>
</dbReference>
<dbReference type="Pfam" id="PF00226">
    <property type="entry name" value="DnaJ"/>
    <property type="match status" value="1"/>
</dbReference>
<dbReference type="InterPro" id="IPR044634">
    <property type="entry name" value="Zuotin/DnaJC2"/>
</dbReference>
<feature type="compositionally biased region" description="Basic and acidic residues" evidence="1">
    <location>
        <begin position="325"/>
        <end position="339"/>
    </location>
</feature>
<dbReference type="PANTHER" id="PTHR43999:SF1">
    <property type="entry name" value="DNAJ HOMOLOG SUBFAMILY C MEMBER 2"/>
    <property type="match status" value="1"/>
</dbReference>
<feature type="domain" description="J" evidence="2">
    <location>
        <begin position="110"/>
        <end position="192"/>
    </location>
</feature>
<dbReference type="VEuPathDB" id="FungiDB:PLEOSDRAFT_1110221"/>
<dbReference type="InterPro" id="IPR054076">
    <property type="entry name" value="ZUO1-like_ZHD"/>
</dbReference>
<dbReference type="GO" id="GO:0006450">
    <property type="term" value="P:regulation of translational fidelity"/>
    <property type="evidence" value="ECO:0007669"/>
    <property type="project" value="InterPro"/>
</dbReference>
<dbReference type="InterPro" id="IPR001623">
    <property type="entry name" value="DnaJ_domain"/>
</dbReference>
<dbReference type="InterPro" id="IPR036869">
    <property type="entry name" value="J_dom_sf"/>
</dbReference>
<dbReference type="STRING" id="1137138.A0A067P092"/>
<dbReference type="GO" id="GO:0030544">
    <property type="term" value="F:Hsp70 protein binding"/>
    <property type="evidence" value="ECO:0007669"/>
    <property type="project" value="InterPro"/>
</dbReference>
<dbReference type="EMBL" id="KL198004">
    <property type="protein sequence ID" value="KDQ32665.1"/>
    <property type="molecule type" value="Genomic_DNA"/>
</dbReference>
<name>A0A067P092_PLEO1</name>
<dbReference type="GO" id="GO:0005829">
    <property type="term" value="C:cytosol"/>
    <property type="evidence" value="ECO:0007669"/>
    <property type="project" value="TreeGrafter"/>
</dbReference>
<sequence>MASVLTLPVTVPPLLPSYSAPSTSTSILSQPKPRTLLPAGPAHLKHLRLLHHHDSSFDRHDEHHSALQEKEDEERRRLAQLGATDDLGVGDEDESNELLSLDPKEWKKHDYYAVLGLSKLRFKANQDQIKIAHRKKVLKHHPDKKAAPTDNSTTSLLYGTVNTNDDAFFKCISKAYEVLSHAEKRRQFDSVDPEFQDRWDDAPTAAELKAKMSKAKDPNEAFFKEMAPFFELYSRFSRTQPVPQLGSPDASKEEVEGFYDFWYNIDSWRSFEWLDKEINEGSDNRDDKRYTEKKNKTERARRKKEDTAKVRGLVDLALSVDPRIKRIKQEEKAAREAKKAASRSGTPGVNGKVNGKPSKEEEERKKKEEEEKKAAEEVAKAEAKKAKAAAANAAKKARRAARAAEGGEA</sequence>
<evidence type="ECO:0000313" key="3">
    <source>
        <dbReference type="EMBL" id="KDQ32665.1"/>
    </source>
</evidence>
<accession>A0A067P092</accession>
<proteinExistence type="predicted"/>
<feature type="region of interest" description="Disordered" evidence="1">
    <location>
        <begin position="56"/>
        <end position="75"/>
    </location>
</feature>
<gene>
    <name evidence="3" type="ORF">PLEOSDRAFT_1110221</name>
</gene>
<dbReference type="OrthoDB" id="1690618at2759"/>
<dbReference type="SMART" id="SM00271">
    <property type="entry name" value="DnaJ"/>
    <property type="match status" value="1"/>
</dbReference>
<evidence type="ECO:0000256" key="1">
    <source>
        <dbReference type="SAM" id="MobiDB-lite"/>
    </source>
</evidence>
<protein>
    <recommendedName>
        <fullName evidence="2">J domain-containing protein</fullName>
    </recommendedName>
</protein>
<dbReference type="SUPFAM" id="SSF46565">
    <property type="entry name" value="Chaperone J-domain"/>
    <property type="match status" value="1"/>
</dbReference>
<dbReference type="AlphaFoldDB" id="A0A067P092"/>
<evidence type="ECO:0000259" key="2">
    <source>
        <dbReference type="PROSITE" id="PS50076"/>
    </source>
</evidence>
<dbReference type="GO" id="GO:0051083">
    <property type="term" value="P:'de novo' cotranslational protein folding"/>
    <property type="evidence" value="ECO:0007669"/>
    <property type="project" value="InterPro"/>
</dbReference>
<organism evidence="3 4">
    <name type="scientific">Pleurotus ostreatus (strain PC15)</name>
    <name type="common">Oyster mushroom</name>
    <dbReference type="NCBI Taxonomy" id="1137138"/>
    <lineage>
        <taxon>Eukaryota</taxon>
        <taxon>Fungi</taxon>
        <taxon>Dikarya</taxon>
        <taxon>Basidiomycota</taxon>
        <taxon>Agaricomycotina</taxon>
        <taxon>Agaricomycetes</taxon>
        <taxon>Agaricomycetidae</taxon>
        <taxon>Agaricales</taxon>
        <taxon>Pleurotineae</taxon>
        <taxon>Pleurotaceae</taxon>
        <taxon>Pleurotus</taxon>
    </lineage>
</organism>
<feature type="compositionally biased region" description="Basic and acidic residues" evidence="1">
    <location>
        <begin position="357"/>
        <end position="385"/>
    </location>
</feature>
<evidence type="ECO:0000313" key="4">
    <source>
        <dbReference type="Proteomes" id="UP000027073"/>
    </source>
</evidence>
<reference evidence="4" key="1">
    <citation type="journal article" date="2014" name="Proc. Natl. Acad. Sci. U.S.A.">
        <title>Extensive sampling of basidiomycete genomes demonstrates inadequacy of the white-rot/brown-rot paradigm for wood decay fungi.</title>
        <authorList>
            <person name="Riley R."/>
            <person name="Salamov A.A."/>
            <person name="Brown D.W."/>
            <person name="Nagy L.G."/>
            <person name="Floudas D."/>
            <person name="Held B.W."/>
            <person name="Levasseur A."/>
            <person name="Lombard V."/>
            <person name="Morin E."/>
            <person name="Otillar R."/>
            <person name="Lindquist E.A."/>
            <person name="Sun H."/>
            <person name="LaButti K.M."/>
            <person name="Schmutz J."/>
            <person name="Jabbour D."/>
            <person name="Luo H."/>
            <person name="Baker S.E."/>
            <person name="Pisabarro A.G."/>
            <person name="Walton J.D."/>
            <person name="Blanchette R.A."/>
            <person name="Henrissat B."/>
            <person name="Martin F."/>
            <person name="Cullen D."/>
            <person name="Hibbett D.S."/>
            <person name="Grigoriev I.V."/>
        </authorList>
    </citation>
    <scope>NUCLEOTIDE SEQUENCE [LARGE SCALE GENOMIC DNA]</scope>
    <source>
        <strain evidence="4">PC15</strain>
    </source>
</reference>
<dbReference type="Proteomes" id="UP000027073">
    <property type="component" value="Unassembled WGS sequence"/>
</dbReference>
<dbReference type="PANTHER" id="PTHR43999">
    <property type="entry name" value="DNAJ HOMOLOG SUBFAMILY C MEMBER 2"/>
    <property type="match status" value="1"/>
</dbReference>
<feature type="region of interest" description="Disordered" evidence="1">
    <location>
        <begin position="325"/>
        <end position="409"/>
    </location>
</feature>
<feature type="region of interest" description="Disordered" evidence="1">
    <location>
        <begin position="281"/>
        <end position="307"/>
    </location>
</feature>
<dbReference type="PROSITE" id="PS50076">
    <property type="entry name" value="DNAJ_2"/>
    <property type="match status" value="1"/>
</dbReference>
<dbReference type="InParanoid" id="A0A067P092"/>
<dbReference type="FunCoup" id="A0A067P092">
    <property type="interactions" value="278"/>
</dbReference>
<dbReference type="HOGENOM" id="CLU_019916_1_1_1"/>
<dbReference type="Pfam" id="PF21884">
    <property type="entry name" value="ZUO1-like_ZHD"/>
    <property type="match status" value="1"/>
</dbReference>
<dbReference type="Gene3D" id="1.10.287.110">
    <property type="entry name" value="DnaJ domain"/>
    <property type="match status" value="1"/>
</dbReference>
<dbReference type="CDD" id="cd06257">
    <property type="entry name" value="DnaJ"/>
    <property type="match status" value="1"/>
</dbReference>